<dbReference type="AlphaFoldDB" id="A0A934WXU2"/>
<keyword evidence="5 9" id="KW-1133">Transmembrane helix</keyword>
<evidence type="ECO:0000256" key="2">
    <source>
        <dbReference type="ARBA" id="ARBA00022448"/>
    </source>
</evidence>
<evidence type="ECO:0000256" key="1">
    <source>
        <dbReference type="ARBA" id="ARBA00004141"/>
    </source>
</evidence>
<organism evidence="10 11">
    <name type="scientific">Marivirga aurantiaca</name>
    <dbReference type="NCBI Taxonomy" id="2802615"/>
    <lineage>
        <taxon>Bacteria</taxon>
        <taxon>Pseudomonadati</taxon>
        <taxon>Bacteroidota</taxon>
        <taxon>Cytophagia</taxon>
        <taxon>Cytophagales</taxon>
        <taxon>Marivirgaceae</taxon>
        <taxon>Marivirga</taxon>
    </lineage>
</organism>
<feature type="transmembrane region" description="Helical" evidence="9">
    <location>
        <begin position="16"/>
        <end position="37"/>
    </location>
</feature>
<comment type="similarity">
    <text evidence="9">Belongs to the MscL family.</text>
</comment>
<protein>
    <recommendedName>
        <fullName evidence="9">Large-conductance mechanosensitive channel</fullName>
    </recommendedName>
</protein>
<dbReference type="PANTHER" id="PTHR30266">
    <property type="entry name" value="MECHANOSENSITIVE CHANNEL MSCL"/>
    <property type="match status" value="1"/>
</dbReference>
<keyword evidence="8 9" id="KW-0407">Ion channel</keyword>
<evidence type="ECO:0000256" key="6">
    <source>
        <dbReference type="ARBA" id="ARBA00023065"/>
    </source>
</evidence>
<comment type="subunit">
    <text evidence="9">Homopentamer.</text>
</comment>
<evidence type="ECO:0000256" key="8">
    <source>
        <dbReference type="ARBA" id="ARBA00023303"/>
    </source>
</evidence>
<reference evidence="10" key="1">
    <citation type="submission" date="2021-01" db="EMBL/GenBank/DDBJ databases">
        <title>Marivirga aurantiaca sp. nov., isolated from intertidal surface sediments.</title>
        <authorList>
            <person name="Zhang M."/>
        </authorList>
    </citation>
    <scope>NUCLEOTIDE SEQUENCE</scope>
    <source>
        <strain evidence="10">S37H4</strain>
    </source>
</reference>
<evidence type="ECO:0000256" key="5">
    <source>
        <dbReference type="ARBA" id="ARBA00022989"/>
    </source>
</evidence>
<keyword evidence="3 9" id="KW-1003">Cell membrane</keyword>
<gene>
    <name evidence="9 10" type="primary">mscL</name>
    <name evidence="10" type="ORF">JKA74_07570</name>
</gene>
<dbReference type="GO" id="GO:0008381">
    <property type="term" value="F:mechanosensitive monoatomic ion channel activity"/>
    <property type="evidence" value="ECO:0007669"/>
    <property type="project" value="UniProtKB-UniRule"/>
</dbReference>
<dbReference type="RefSeq" id="WP_201430556.1">
    <property type="nucleotide sequence ID" value="NZ_JAEQBW010000002.1"/>
</dbReference>
<dbReference type="HAMAP" id="MF_00115">
    <property type="entry name" value="MscL"/>
    <property type="match status" value="1"/>
</dbReference>
<dbReference type="SUPFAM" id="SSF81330">
    <property type="entry name" value="Gated mechanosensitive channel"/>
    <property type="match status" value="1"/>
</dbReference>
<sequence length="146" mass="16287">MNILKEFKEFAIKGNVFDMAIGIIIGTAFSKVVTSLVNDLVMPLLSLFVGKINFQNLAYIIREEVKDGQGNVVQEMISLKYGSFIQAGIDFLVIAIAIFAVVRLFNHLRRKANNEEDTTVPTPKNIELLAEIRDLLKENSSGCPKK</sequence>
<keyword evidence="6 9" id="KW-0406">Ion transport</keyword>
<dbReference type="Pfam" id="PF01741">
    <property type="entry name" value="MscL"/>
    <property type="match status" value="1"/>
</dbReference>
<keyword evidence="2 9" id="KW-0813">Transport</keyword>
<keyword evidence="4 9" id="KW-0812">Transmembrane</keyword>
<comment type="function">
    <text evidence="9">Channel that opens in response to stretch forces in the membrane lipid bilayer. May participate in the regulation of osmotic pressure changes within the cell.</text>
</comment>
<evidence type="ECO:0000313" key="10">
    <source>
        <dbReference type="EMBL" id="MBK6264891.1"/>
    </source>
</evidence>
<dbReference type="NCBIfam" id="TIGR00220">
    <property type="entry name" value="mscL"/>
    <property type="match status" value="1"/>
</dbReference>
<proteinExistence type="inferred from homology"/>
<dbReference type="InterPro" id="IPR001185">
    <property type="entry name" value="MS_channel"/>
</dbReference>
<dbReference type="EMBL" id="JAEQBW010000002">
    <property type="protein sequence ID" value="MBK6264891.1"/>
    <property type="molecule type" value="Genomic_DNA"/>
</dbReference>
<dbReference type="PRINTS" id="PR01264">
    <property type="entry name" value="MECHCHANNEL"/>
</dbReference>
<evidence type="ECO:0000256" key="3">
    <source>
        <dbReference type="ARBA" id="ARBA00022475"/>
    </source>
</evidence>
<dbReference type="NCBIfam" id="NF001843">
    <property type="entry name" value="PRK00567.1-4"/>
    <property type="match status" value="1"/>
</dbReference>
<keyword evidence="11" id="KW-1185">Reference proteome</keyword>
<dbReference type="InterPro" id="IPR036019">
    <property type="entry name" value="MscL_channel"/>
</dbReference>
<evidence type="ECO:0000256" key="4">
    <source>
        <dbReference type="ARBA" id="ARBA00022692"/>
    </source>
</evidence>
<comment type="caution">
    <text evidence="10">The sequence shown here is derived from an EMBL/GenBank/DDBJ whole genome shotgun (WGS) entry which is preliminary data.</text>
</comment>
<evidence type="ECO:0000256" key="9">
    <source>
        <dbReference type="HAMAP-Rule" id="MF_00115"/>
    </source>
</evidence>
<name>A0A934WXU2_9BACT</name>
<keyword evidence="7 9" id="KW-0472">Membrane</keyword>
<dbReference type="PANTHER" id="PTHR30266:SF2">
    <property type="entry name" value="LARGE-CONDUCTANCE MECHANOSENSITIVE CHANNEL"/>
    <property type="match status" value="1"/>
</dbReference>
<dbReference type="GO" id="GO:0005886">
    <property type="term" value="C:plasma membrane"/>
    <property type="evidence" value="ECO:0007669"/>
    <property type="project" value="UniProtKB-SubCell"/>
</dbReference>
<evidence type="ECO:0000313" key="11">
    <source>
        <dbReference type="Proteomes" id="UP000611723"/>
    </source>
</evidence>
<dbReference type="Proteomes" id="UP000611723">
    <property type="component" value="Unassembled WGS sequence"/>
</dbReference>
<dbReference type="Gene3D" id="1.10.1200.120">
    <property type="entry name" value="Large-conductance mechanosensitive channel, MscL, domain 1"/>
    <property type="match status" value="1"/>
</dbReference>
<evidence type="ECO:0000256" key="7">
    <source>
        <dbReference type="ARBA" id="ARBA00023136"/>
    </source>
</evidence>
<comment type="subcellular location">
    <subcellularLocation>
        <location evidence="9">Cell membrane</location>
        <topology evidence="9">Multi-pass membrane protein</topology>
    </subcellularLocation>
    <subcellularLocation>
        <location evidence="1">Membrane</location>
        <topology evidence="1">Multi-pass membrane protein</topology>
    </subcellularLocation>
</comment>
<dbReference type="InterPro" id="IPR037673">
    <property type="entry name" value="MSC/AndL"/>
</dbReference>
<feature type="transmembrane region" description="Helical" evidence="9">
    <location>
        <begin position="84"/>
        <end position="105"/>
    </location>
</feature>
<accession>A0A934WXU2</accession>